<evidence type="ECO:0000256" key="7">
    <source>
        <dbReference type="SAM" id="MobiDB-lite"/>
    </source>
</evidence>
<evidence type="ECO:0000256" key="2">
    <source>
        <dbReference type="ARBA" id="ARBA00012438"/>
    </source>
</evidence>
<dbReference type="GO" id="GO:0000160">
    <property type="term" value="P:phosphorelay signal transduction system"/>
    <property type="evidence" value="ECO:0007669"/>
    <property type="project" value="UniProtKB-KW"/>
</dbReference>
<keyword evidence="6" id="KW-0902">Two-component regulatory system</keyword>
<proteinExistence type="predicted"/>
<feature type="compositionally biased region" description="Basic and acidic residues" evidence="7">
    <location>
        <begin position="411"/>
        <end position="421"/>
    </location>
</feature>
<keyword evidence="9" id="KW-1185">Reference proteome</keyword>
<dbReference type="PANTHER" id="PTHR44936">
    <property type="entry name" value="SENSOR PROTEIN CREC"/>
    <property type="match status" value="1"/>
</dbReference>
<evidence type="ECO:0000256" key="6">
    <source>
        <dbReference type="ARBA" id="ARBA00023012"/>
    </source>
</evidence>
<keyword evidence="4" id="KW-0808">Transferase</keyword>
<reference evidence="8 9" key="1">
    <citation type="submission" date="2019-07" db="EMBL/GenBank/DDBJ databases">
        <title>Whole genome shotgun sequence of Pseudonocardia asaccharolytica NBRC 16224.</title>
        <authorList>
            <person name="Hosoyama A."/>
            <person name="Uohara A."/>
            <person name="Ohji S."/>
            <person name="Ichikawa N."/>
        </authorList>
    </citation>
    <scope>NUCLEOTIDE SEQUENCE [LARGE SCALE GENOMIC DNA]</scope>
    <source>
        <strain evidence="8 9">NBRC 16224</strain>
    </source>
</reference>
<accession>A0A511D211</accession>
<dbReference type="OrthoDB" id="3572765at2"/>
<feature type="compositionally biased region" description="Basic and acidic residues" evidence="7">
    <location>
        <begin position="383"/>
        <end position="395"/>
    </location>
</feature>
<feature type="region of interest" description="Disordered" evidence="7">
    <location>
        <begin position="325"/>
        <end position="395"/>
    </location>
</feature>
<dbReference type="InterPro" id="IPR050980">
    <property type="entry name" value="2C_sensor_his_kinase"/>
</dbReference>
<dbReference type="Gene3D" id="3.30.565.10">
    <property type="entry name" value="Histidine kinase-like ATPase, C-terminal domain"/>
    <property type="match status" value="1"/>
</dbReference>
<dbReference type="SUPFAM" id="SSF55874">
    <property type="entry name" value="ATPase domain of HSP90 chaperone/DNA topoisomerase II/histidine kinase"/>
    <property type="match status" value="1"/>
</dbReference>
<sequence>MVRDTGPGSGPGEMADLWADVTPLRPVPPEPPQPSVEPAPVDDILLGLARRLRGRAESQAMLAERLRSNETRPGALADLAALAASLRGTRRDSETLLELGGETLGPGAGAAVPLADLLREAVAAADEPARVAVAPAASGAVVASAARGLVQVLAELLGHAAAESPPGARIDLASRATGEGGVVVEVLAPGAGLAPDEAAHLERALSTGRPEGPRVAERIGLFVAARIARRCGLRVDLLPALGAELPLGVALVAAVHCPSRLLGDRGPAGFVEPERPRVDRLYDPPTPQGADELFGPLDAAALLPTDDLSGTPIYAAVASAWFERPSRSGGHRAGDAEPSDWNSRGDAEWRAAAERAHRAEQVSSLTSSGLPRRRPGQQMVAPPRREAATARAAADRVPDLVRLRLASYQRGLREGRHRATEPDSPAFPASPAD</sequence>
<feature type="compositionally biased region" description="Low complexity" evidence="7">
    <location>
        <begin position="422"/>
        <end position="433"/>
    </location>
</feature>
<organism evidence="8 9">
    <name type="scientific">Pseudonocardia asaccharolytica DSM 44247 = NBRC 16224</name>
    <dbReference type="NCBI Taxonomy" id="1123024"/>
    <lineage>
        <taxon>Bacteria</taxon>
        <taxon>Bacillati</taxon>
        <taxon>Actinomycetota</taxon>
        <taxon>Actinomycetes</taxon>
        <taxon>Pseudonocardiales</taxon>
        <taxon>Pseudonocardiaceae</taxon>
        <taxon>Pseudonocardia</taxon>
    </lineage>
</organism>
<evidence type="ECO:0000256" key="3">
    <source>
        <dbReference type="ARBA" id="ARBA00022553"/>
    </source>
</evidence>
<dbReference type="GO" id="GO:0004673">
    <property type="term" value="F:protein histidine kinase activity"/>
    <property type="evidence" value="ECO:0007669"/>
    <property type="project" value="UniProtKB-EC"/>
</dbReference>
<dbReference type="EMBL" id="BJVI01000010">
    <property type="protein sequence ID" value="GEL17594.1"/>
    <property type="molecule type" value="Genomic_DNA"/>
</dbReference>
<protein>
    <recommendedName>
        <fullName evidence="2">histidine kinase</fullName>
        <ecNumber evidence="2">2.7.13.3</ecNumber>
    </recommendedName>
</protein>
<dbReference type="Proteomes" id="UP000321328">
    <property type="component" value="Unassembled WGS sequence"/>
</dbReference>
<dbReference type="AlphaFoldDB" id="A0A511D211"/>
<feature type="compositionally biased region" description="Pro residues" evidence="7">
    <location>
        <begin position="25"/>
        <end position="37"/>
    </location>
</feature>
<feature type="region of interest" description="Disordered" evidence="7">
    <location>
        <begin position="1"/>
        <end position="40"/>
    </location>
</feature>
<dbReference type="STRING" id="1123024.GCA_000423625_03355"/>
<evidence type="ECO:0000256" key="1">
    <source>
        <dbReference type="ARBA" id="ARBA00000085"/>
    </source>
</evidence>
<evidence type="ECO:0000256" key="5">
    <source>
        <dbReference type="ARBA" id="ARBA00022777"/>
    </source>
</evidence>
<gene>
    <name evidence="8" type="ORF">PA7_14310</name>
</gene>
<keyword evidence="5" id="KW-0418">Kinase</keyword>
<dbReference type="PANTHER" id="PTHR44936:SF9">
    <property type="entry name" value="SENSOR PROTEIN CREC"/>
    <property type="match status" value="1"/>
</dbReference>
<evidence type="ECO:0000256" key="4">
    <source>
        <dbReference type="ARBA" id="ARBA00022679"/>
    </source>
</evidence>
<dbReference type="InterPro" id="IPR036890">
    <property type="entry name" value="HATPase_C_sf"/>
</dbReference>
<evidence type="ECO:0000313" key="8">
    <source>
        <dbReference type="EMBL" id="GEL17594.1"/>
    </source>
</evidence>
<comment type="caution">
    <text evidence="8">The sequence shown here is derived from an EMBL/GenBank/DDBJ whole genome shotgun (WGS) entry which is preliminary data.</text>
</comment>
<comment type="catalytic activity">
    <reaction evidence="1">
        <text>ATP + protein L-histidine = ADP + protein N-phospho-L-histidine.</text>
        <dbReference type="EC" id="2.7.13.3"/>
    </reaction>
</comment>
<feature type="compositionally biased region" description="Basic and acidic residues" evidence="7">
    <location>
        <begin position="343"/>
        <end position="360"/>
    </location>
</feature>
<keyword evidence="3" id="KW-0597">Phosphoprotein</keyword>
<dbReference type="EC" id="2.7.13.3" evidence="2"/>
<feature type="region of interest" description="Disordered" evidence="7">
    <location>
        <begin position="411"/>
        <end position="433"/>
    </location>
</feature>
<evidence type="ECO:0000313" key="9">
    <source>
        <dbReference type="Proteomes" id="UP000321328"/>
    </source>
</evidence>
<name>A0A511D211_9PSEU</name>
<dbReference type="RefSeq" id="WP_147200978.1">
    <property type="nucleotide sequence ID" value="NZ_BJVI01000010.1"/>
</dbReference>